<dbReference type="InterPro" id="IPR000182">
    <property type="entry name" value="GNAT_dom"/>
</dbReference>
<protein>
    <recommendedName>
        <fullName evidence="1">N-acetyltransferase domain-containing protein</fullName>
    </recommendedName>
</protein>
<dbReference type="InterPro" id="IPR041380">
    <property type="entry name" value="Acetyltransf_17"/>
</dbReference>
<dbReference type="OrthoDB" id="9768284at2"/>
<sequence length="395" mass="45812">MLIKLLEKEHMPAVKNLWGYAFENQEPFYSWYFHEVLEPHNVLGLFAGNQLAACLQLNPYRLFLNGNSFGASYVVGVITDPAHRGKGFTKKLMLHAIEEMNYRKHAVSILMPFDTIFYSAYGWELCYTQIRYRVPMEMLRNFSDKVGSFQPIDGELDTEALAFIYQKFSQQYHGYVERNKKNWRVLLKDLVHDGGYAYLLLDEKEQPAGYILYFLKGRKLLIKEMAYIHYQAKKALFAFLYNHQSQASSVEWCAPMGDQSFLFLRDTIKPAHTNVVRILPFMCGRVINVKNALLGCRYKENIHCSYRVQISDSHAPWNNKIFSVVIEKGIPMVEEVKTGHVDLSLSINAFSRLFFGTISLEQAVFMGEAAIQQPSVMENLSRIFVQKNNYINEYF</sequence>
<dbReference type="EMBL" id="LOEE01000028">
    <property type="protein sequence ID" value="KXG76137.1"/>
    <property type="molecule type" value="Genomic_DNA"/>
</dbReference>
<dbReference type="InterPro" id="IPR016181">
    <property type="entry name" value="Acyl_CoA_acyltransferase"/>
</dbReference>
<accession>A0A140L6G2</accession>
<evidence type="ECO:0000313" key="2">
    <source>
        <dbReference type="EMBL" id="KXG76137.1"/>
    </source>
</evidence>
<dbReference type="Pfam" id="PF13530">
    <property type="entry name" value="SCP2_2"/>
    <property type="match status" value="1"/>
</dbReference>
<dbReference type="PANTHER" id="PTHR37817">
    <property type="entry name" value="N-ACETYLTRANSFERASE EIS"/>
    <property type="match status" value="1"/>
</dbReference>
<organism evidence="2 3">
    <name type="scientific">Thermotalea metallivorans</name>
    <dbReference type="NCBI Taxonomy" id="520762"/>
    <lineage>
        <taxon>Bacteria</taxon>
        <taxon>Bacillati</taxon>
        <taxon>Bacillota</taxon>
        <taxon>Clostridia</taxon>
        <taxon>Peptostreptococcales</taxon>
        <taxon>Thermotaleaceae</taxon>
        <taxon>Thermotalea</taxon>
    </lineage>
</organism>
<dbReference type="SUPFAM" id="SSF55729">
    <property type="entry name" value="Acyl-CoA N-acyltransferases (Nat)"/>
    <property type="match status" value="1"/>
</dbReference>
<dbReference type="SUPFAM" id="SSF55718">
    <property type="entry name" value="SCP-like"/>
    <property type="match status" value="1"/>
</dbReference>
<proteinExistence type="predicted"/>
<dbReference type="RefSeq" id="WP_068555540.1">
    <property type="nucleotide sequence ID" value="NZ_LOEE01000028.1"/>
</dbReference>
<dbReference type="Pfam" id="PF13527">
    <property type="entry name" value="Acetyltransf_9"/>
    <property type="match status" value="1"/>
</dbReference>
<dbReference type="Gene3D" id="3.30.1050.10">
    <property type="entry name" value="SCP2 sterol-binding domain"/>
    <property type="match status" value="1"/>
</dbReference>
<dbReference type="STRING" id="520762.AN619_10940"/>
<name>A0A140L6G2_9FIRM</name>
<dbReference type="CDD" id="cd04301">
    <property type="entry name" value="NAT_SF"/>
    <property type="match status" value="1"/>
</dbReference>
<dbReference type="AlphaFoldDB" id="A0A140L6G2"/>
<dbReference type="Gene3D" id="3.40.630.30">
    <property type="match status" value="2"/>
</dbReference>
<evidence type="ECO:0000259" key="1">
    <source>
        <dbReference type="PROSITE" id="PS51186"/>
    </source>
</evidence>
<dbReference type="InterPro" id="IPR036527">
    <property type="entry name" value="SCP2_sterol-bd_dom_sf"/>
</dbReference>
<gene>
    <name evidence="2" type="ORF">AN619_10940</name>
</gene>
<dbReference type="PANTHER" id="PTHR37817:SF1">
    <property type="entry name" value="N-ACETYLTRANSFERASE EIS"/>
    <property type="match status" value="1"/>
</dbReference>
<evidence type="ECO:0000313" key="3">
    <source>
        <dbReference type="Proteomes" id="UP000070456"/>
    </source>
</evidence>
<dbReference type="InterPro" id="IPR025559">
    <property type="entry name" value="Eis_dom"/>
</dbReference>
<dbReference type="Proteomes" id="UP000070456">
    <property type="component" value="Unassembled WGS sequence"/>
</dbReference>
<reference evidence="2 3" key="1">
    <citation type="submission" date="2015-12" db="EMBL/GenBank/DDBJ databases">
        <title>Draft genome sequence of the thermoanaerobe Thermotalea metallivorans, an isolate from the runoff channel of the Great Artesian Basin, Australia.</title>
        <authorList>
            <person name="Patel B.K."/>
        </authorList>
    </citation>
    <scope>NUCLEOTIDE SEQUENCE [LARGE SCALE GENOMIC DNA]</scope>
    <source>
        <strain evidence="2 3">B2-1</strain>
    </source>
</reference>
<dbReference type="Pfam" id="PF17668">
    <property type="entry name" value="Acetyltransf_17"/>
    <property type="match status" value="1"/>
</dbReference>
<comment type="caution">
    <text evidence="2">The sequence shown here is derived from an EMBL/GenBank/DDBJ whole genome shotgun (WGS) entry which is preliminary data.</text>
</comment>
<feature type="domain" description="N-acetyltransferase" evidence="1">
    <location>
        <begin position="1"/>
        <end position="141"/>
    </location>
</feature>
<dbReference type="PROSITE" id="PS51186">
    <property type="entry name" value="GNAT"/>
    <property type="match status" value="1"/>
</dbReference>
<dbReference type="GO" id="GO:0034069">
    <property type="term" value="F:aminoglycoside N-acetyltransferase activity"/>
    <property type="evidence" value="ECO:0007669"/>
    <property type="project" value="TreeGrafter"/>
</dbReference>
<keyword evidence="3" id="KW-1185">Reference proteome</keyword>
<dbReference type="InterPro" id="IPR051554">
    <property type="entry name" value="Acetyltransferase_Eis"/>
</dbReference>
<dbReference type="GO" id="GO:0030649">
    <property type="term" value="P:aminoglycoside antibiotic catabolic process"/>
    <property type="evidence" value="ECO:0007669"/>
    <property type="project" value="TreeGrafter"/>
</dbReference>